<evidence type="ECO:0000259" key="9">
    <source>
        <dbReference type="Pfam" id="PF02771"/>
    </source>
</evidence>
<accession>A0A1F5V5Z0</accession>
<name>A0A1F5V5Z0_9BACT</name>
<comment type="similarity">
    <text evidence="2 6">Belongs to the acyl-CoA dehydrogenase family.</text>
</comment>
<comment type="cofactor">
    <cofactor evidence="1 6">
        <name>FAD</name>
        <dbReference type="ChEBI" id="CHEBI:57692"/>
    </cofactor>
</comment>
<dbReference type="PROSITE" id="PS00073">
    <property type="entry name" value="ACYL_COA_DH_2"/>
    <property type="match status" value="1"/>
</dbReference>
<dbReference type="InterPro" id="IPR013786">
    <property type="entry name" value="AcylCoA_DH/ox_N"/>
</dbReference>
<dbReference type="Pfam" id="PF02771">
    <property type="entry name" value="Acyl-CoA_dh_N"/>
    <property type="match status" value="1"/>
</dbReference>
<evidence type="ECO:0000313" key="10">
    <source>
        <dbReference type="EMBL" id="OGF58847.1"/>
    </source>
</evidence>
<dbReference type="PANTHER" id="PTHR43884:SF12">
    <property type="entry name" value="ISOVALERYL-COA DEHYDROGENASE, MITOCHONDRIAL-RELATED"/>
    <property type="match status" value="1"/>
</dbReference>
<evidence type="ECO:0000259" key="7">
    <source>
        <dbReference type="Pfam" id="PF00441"/>
    </source>
</evidence>
<dbReference type="PANTHER" id="PTHR43884">
    <property type="entry name" value="ACYL-COA DEHYDROGENASE"/>
    <property type="match status" value="1"/>
</dbReference>
<dbReference type="InterPro" id="IPR036250">
    <property type="entry name" value="AcylCo_DH-like_C"/>
</dbReference>
<evidence type="ECO:0000313" key="11">
    <source>
        <dbReference type="Proteomes" id="UP000178943"/>
    </source>
</evidence>
<keyword evidence="5 6" id="KW-0560">Oxidoreductase</keyword>
<dbReference type="FunFam" id="2.40.110.10:FF:000001">
    <property type="entry name" value="Acyl-CoA dehydrogenase, mitochondrial"/>
    <property type="match status" value="1"/>
</dbReference>
<dbReference type="Proteomes" id="UP000178943">
    <property type="component" value="Unassembled WGS sequence"/>
</dbReference>
<feature type="non-terminal residue" evidence="10">
    <location>
        <position position="359"/>
    </location>
</feature>
<feature type="domain" description="Acyl-CoA dehydrogenase/oxidase N-terminal" evidence="9">
    <location>
        <begin position="7"/>
        <end position="117"/>
    </location>
</feature>
<dbReference type="PROSITE" id="PS00072">
    <property type="entry name" value="ACYL_COA_DH_1"/>
    <property type="match status" value="1"/>
</dbReference>
<dbReference type="InterPro" id="IPR009075">
    <property type="entry name" value="AcylCo_DH/oxidase_C"/>
</dbReference>
<dbReference type="Pfam" id="PF02770">
    <property type="entry name" value="Acyl-CoA_dh_M"/>
    <property type="match status" value="1"/>
</dbReference>
<dbReference type="SUPFAM" id="SSF56645">
    <property type="entry name" value="Acyl-CoA dehydrogenase NM domain-like"/>
    <property type="match status" value="1"/>
</dbReference>
<gene>
    <name evidence="10" type="ORF">A2Y62_10255</name>
</gene>
<dbReference type="PIRSF" id="PIRSF016578">
    <property type="entry name" value="HsaA"/>
    <property type="match status" value="1"/>
</dbReference>
<proteinExistence type="inferred from homology"/>
<protein>
    <submittedName>
        <fullName evidence="10">Acyl-CoA dehydrogenase</fullName>
    </submittedName>
</protein>
<feature type="domain" description="Acyl-CoA oxidase/dehydrogenase middle" evidence="8">
    <location>
        <begin position="121"/>
        <end position="216"/>
    </location>
</feature>
<keyword evidence="3 6" id="KW-0285">Flavoprotein</keyword>
<organism evidence="10 11">
    <name type="scientific">Candidatus Fischerbacteria bacterium RBG_13_37_8</name>
    <dbReference type="NCBI Taxonomy" id="1817863"/>
    <lineage>
        <taxon>Bacteria</taxon>
        <taxon>Candidatus Fischeribacteriota</taxon>
    </lineage>
</organism>
<dbReference type="AlphaFoldDB" id="A0A1F5V5Z0"/>
<dbReference type="Pfam" id="PF00441">
    <property type="entry name" value="Acyl-CoA_dh_1"/>
    <property type="match status" value="1"/>
</dbReference>
<evidence type="ECO:0000256" key="6">
    <source>
        <dbReference type="RuleBase" id="RU362125"/>
    </source>
</evidence>
<dbReference type="SUPFAM" id="SSF47203">
    <property type="entry name" value="Acyl-CoA dehydrogenase C-terminal domain-like"/>
    <property type="match status" value="1"/>
</dbReference>
<dbReference type="GO" id="GO:0003995">
    <property type="term" value="F:acyl-CoA dehydrogenase activity"/>
    <property type="evidence" value="ECO:0007669"/>
    <property type="project" value="InterPro"/>
</dbReference>
<dbReference type="InterPro" id="IPR009100">
    <property type="entry name" value="AcylCoA_DH/oxidase_NM_dom_sf"/>
</dbReference>
<dbReference type="InterPro" id="IPR006091">
    <property type="entry name" value="Acyl-CoA_Oxase/DH_mid-dom"/>
</dbReference>
<comment type="caution">
    <text evidence="10">The sequence shown here is derived from an EMBL/GenBank/DDBJ whole genome shotgun (WGS) entry which is preliminary data.</text>
</comment>
<dbReference type="FunFam" id="1.10.540.10:FF:000002">
    <property type="entry name" value="Acyl-CoA dehydrogenase FadE19"/>
    <property type="match status" value="1"/>
</dbReference>
<keyword evidence="4 6" id="KW-0274">FAD</keyword>
<evidence type="ECO:0000256" key="1">
    <source>
        <dbReference type="ARBA" id="ARBA00001974"/>
    </source>
</evidence>
<evidence type="ECO:0000256" key="4">
    <source>
        <dbReference type="ARBA" id="ARBA00022827"/>
    </source>
</evidence>
<dbReference type="InterPro" id="IPR037069">
    <property type="entry name" value="AcylCoA_DH/ox_N_sf"/>
</dbReference>
<dbReference type="FunFam" id="1.20.140.10:FF:000004">
    <property type="entry name" value="Acyl-CoA dehydrogenase FadE25"/>
    <property type="match status" value="1"/>
</dbReference>
<evidence type="ECO:0000259" key="8">
    <source>
        <dbReference type="Pfam" id="PF02770"/>
    </source>
</evidence>
<evidence type="ECO:0000256" key="2">
    <source>
        <dbReference type="ARBA" id="ARBA00009347"/>
    </source>
</evidence>
<evidence type="ECO:0000256" key="5">
    <source>
        <dbReference type="ARBA" id="ARBA00023002"/>
    </source>
</evidence>
<sequence>MKELLTKENLEYIEIAKEIAEKYIKPISAELDREQRFPWEIIRELQKAGLMGVWIPKEYGGLGAGVLNMCLVVEELSRACGGVGVAYAVTALGSFPIILAGTEEQKHKWLPDVAQGKKLIAFGLSEKDAGSDVSSLKTKAAKSDNSYIINGDKKWTTNGDASEIYTVFATTDPDKGARGISAFIVEKGTPGFEIGKAEDKMGIRCVSVHELHFRDCVVPAENLLGGREGGGFAAAMMTLDRGRPGVAAQAVGLAQGAYDLAIDYARNRKQFGDFIAAFQAIQFMLADMATLVEASRYLVYACARAIDEGAKNVSKLSAMAKVFASDVAMKVATDAVQIFGGCGYMKDYPIEKFMRDAKI</sequence>
<dbReference type="EMBL" id="MFGW01000232">
    <property type="protein sequence ID" value="OGF58847.1"/>
    <property type="molecule type" value="Genomic_DNA"/>
</dbReference>
<dbReference type="GO" id="GO:0050660">
    <property type="term" value="F:flavin adenine dinucleotide binding"/>
    <property type="evidence" value="ECO:0007669"/>
    <property type="project" value="InterPro"/>
</dbReference>
<dbReference type="Gene3D" id="2.40.110.10">
    <property type="entry name" value="Butyryl-CoA Dehydrogenase, subunit A, domain 2"/>
    <property type="match status" value="1"/>
</dbReference>
<dbReference type="InterPro" id="IPR006089">
    <property type="entry name" value="Acyl-CoA_DH_CS"/>
</dbReference>
<evidence type="ECO:0000256" key="3">
    <source>
        <dbReference type="ARBA" id="ARBA00022630"/>
    </source>
</evidence>
<dbReference type="STRING" id="1817863.A2Y62_10255"/>
<reference evidence="10 11" key="1">
    <citation type="journal article" date="2016" name="Nat. Commun.">
        <title>Thousands of microbial genomes shed light on interconnected biogeochemical processes in an aquifer system.</title>
        <authorList>
            <person name="Anantharaman K."/>
            <person name="Brown C.T."/>
            <person name="Hug L.A."/>
            <person name="Sharon I."/>
            <person name="Castelle C.J."/>
            <person name="Probst A.J."/>
            <person name="Thomas B.C."/>
            <person name="Singh A."/>
            <person name="Wilkins M.J."/>
            <person name="Karaoz U."/>
            <person name="Brodie E.L."/>
            <person name="Williams K.H."/>
            <person name="Hubbard S.S."/>
            <person name="Banfield J.F."/>
        </authorList>
    </citation>
    <scope>NUCLEOTIDE SEQUENCE [LARGE SCALE GENOMIC DNA]</scope>
</reference>
<feature type="domain" description="Acyl-CoA dehydrogenase/oxidase C-terminal" evidence="7">
    <location>
        <begin position="229"/>
        <end position="359"/>
    </location>
</feature>
<dbReference type="InterPro" id="IPR046373">
    <property type="entry name" value="Acyl-CoA_Oxase/DH_mid-dom_sf"/>
</dbReference>
<dbReference type="Gene3D" id="1.20.140.10">
    <property type="entry name" value="Butyryl-CoA Dehydrogenase, subunit A, domain 3"/>
    <property type="match status" value="1"/>
</dbReference>
<dbReference type="Gene3D" id="1.10.540.10">
    <property type="entry name" value="Acyl-CoA dehydrogenase/oxidase, N-terminal domain"/>
    <property type="match status" value="1"/>
</dbReference>